<gene>
    <name evidence="9" type="ORF">EDC65_3928</name>
</gene>
<feature type="domain" description="ABC transporter" evidence="8">
    <location>
        <begin position="15"/>
        <end position="266"/>
    </location>
</feature>
<accession>A0A3N1KXH5</accession>
<dbReference type="InterPro" id="IPR027417">
    <property type="entry name" value="P-loop_NTPase"/>
</dbReference>
<reference evidence="9 10" key="1">
    <citation type="submission" date="2018-11" db="EMBL/GenBank/DDBJ databases">
        <title>Genomic Encyclopedia of Type Strains, Phase IV (KMG-IV): sequencing the most valuable type-strain genomes for metagenomic binning, comparative biology and taxonomic classification.</title>
        <authorList>
            <person name="Goeker M."/>
        </authorList>
    </citation>
    <scope>NUCLEOTIDE SEQUENCE [LARGE SCALE GENOMIC DNA]</scope>
    <source>
        <strain evidence="9 10">DSM 5900</strain>
    </source>
</reference>
<dbReference type="FunFam" id="3.40.50.300:FF:000016">
    <property type="entry name" value="Oligopeptide ABC transporter ATP-binding component"/>
    <property type="match status" value="1"/>
</dbReference>
<dbReference type="GO" id="GO:0015833">
    <property type="term" value="P:peptide transport"/>
    <property type="evidence" value="ECO:0007669"/>
    <property type="project" value="InterPro"/>
</dbReference>
<dbReference type="PROSITE" id="PS00211">
    <property type="entry name" value="ABC_TRANSPORTER_1"/>
    <property type="match status" value="1"/>
</dbReference>
<evidence type="ECO:0000259" key="8">
    <source>
        <dbReference type="PROSITE" id="PS50893"/>
    </source>
</evidence>
<evidence type="ECO:0000256" key="6">
    <source>
        <dbReference type="ARBA" id="ARBA00022840"/>
    </source>
</evidence>
<evidence type="ECO:0000256" key="4">
    <source>
        <dbReference type="ARBA" id="ARBA00022475"/>
    </source>
</evidence>
<dbReference type="PROSITE" id="PS50893">
    <property type="entry name" value="ABC_TRANSPORTER_2"/>
    <property type="match status" value="1"/>
</dbReference>
<dbReference type="SMART" id="SM00382">
    <property type="entry name" value="AAA"/>
    <property type="match status" value="1"/>
</dbReference>
<dbReference type="SUPFAM" id="SSF52540">
    <property type="entry name" value="P-loop containing nucleoside triphosphate hydrolases"/>
    <property type="match status" value="1"/>
</dbReference>
<dbReference type="Pfam" id="PF00005">
    <property type="entry name" value="ABC_tran"/>
    <property type="match status" value="1"/>
</dbReference>
<evidence type="ECO:0000256" key="2">
    <source>
        <dbReference type="ARBA" id="ARBA00005417"/>
    </source>
</evidence>
<name>A0A3N1KXH5_9PROT</name>
<evidence type="ECO:0000256" key="3">
    <source>
        <dbReference type="ARBA" id="ARBA00022448"/>
    </source>
</evidence>
<dbReference type="InterPro" id="IPR003593">
    <property type="entry name" value="AAA+_ATPase"/>
</dbReference>
<dbReference type="NCBIfam" id="TIGR01727">
    <property type="entry name" value="oligo_HPY"/>
    <property type="match status" value="1"/>
</dbReference>
<comment type="subcellular location">
    <subcellularLocation>
        <location evidence="1">Cell inner membrane</location>
        <topology evidence="1">Peripheral membrane protein</topology>
    </subcellularLocation>
</comment>
<keyword evidence="7" id="KW-0472">Membrane</keyword>
<dbReference type="Pfam" id="PF08352">
    <property type="entry name" value="oligo_HPY"/>
    <property type="match status" value="1"/>
</dbReference>
<evidence type="ECO:0000256" key="1">
    <source>
        <dbReference type="ARBA" id="ARBA00004417"/>
    </source>
</evidence>
<dbReference type="CDD" id="cd03257">
    <property type="entry name" value="ABC_NikE_OppD_transporters"/>
    <property type="match status" value="1"/>
</dbReference>
<dbReference type="PANTHER" id="PTHR43297:SF2">
    <property type="entry name" value="DIPEPTIDE TRANSPORT ATP-BINDING PROTEIN DPPD"/>
    <property type="match status" value="1"/>
</dbReference>
<dbReference type="RefSeq" id="WP_245978426.1">
    <property type="nucleotide sequence ID" value="NZ_AP019700.1"/>
</dbReference>
<dbReference type="InterPro" id="IPR003439">
    <property type="entry name" value="ABC_transporter-like_ATP-bd"/>
</dbReference>
<keyword evidence="5" id="KW-0547">Nucleotide-binding</keyword>
<dbReference type="GO" id="GO:0055085">
    <property type="term" value="P:transmembrane transport"/>
    <property type="evidence" value="ECO:0007669"/>
    <property type="project" value="UniProtKB-ARBA"/>
</dbReference>
<dbReference type="EMBL" id="RJKX01000015">
    <property type="protein sequence ID" value="ROP84574.1"/>
    <property type="molecule type" value="Genomic_DNA"/>
</dbReference>
<proteinExistence type="inferred from homology"/>
<dbReference type="Gene3D" id="3.40.50.300">
    <property type="entry name" value="P-loop containing nucleotide triphosphate hydrolases"/>
    <property type="match status" value="1"/>
</dbReference>
<dbReference type="GO" id="GO:0005524">
    <property type="term" value="F:ATP binding"/>
    <property type="evidence" value="ECO:0007669"/>
    <property type="project" value="UniProtKB-KW"/>
</dbReference>
<keyword evidence="4" id="KW-1003">Cell membrane</keyword>
<keyword evidence="3" id="KW-0813">Transport</keyword>
<protein>
    <submittedName>
        <fullName evidence="9">Peptide/nickel transport system ATP-binding protein</fullName>
    </submittedName>
</protein>
<dbReference type="InterPro" id="IPR017871">
    <property type="entry name" value="ABC_transporter-like_CS"/>
</dbReference>
<keyword evidence="10" id="KW-1185">Reference proteome</keyword>
<comment type="caution">
    <text evidence="9">The sequence shown here is derived from an EMBL/GenBank/DDBJ whole genome shotgun (WGS) entry which is preliminary data.</text>
</comment>
<organism evidence="9 10">
    <name type="scientific">Stella humosa</name>
    <dbReference type="NCBI Taxonomy" id="94"/>
    <lineage>
        <taxon>Bacteria</taxon>
        <taxon>Pseudomonadati</taxon>
        <taxon>Pseudomonadota</taxon>
        <taxon>Alphaproteobacteria</taxon>
        <taxon>Rhodospirillales</taxon>
        <taxon>Stellaceae</taxon>
        <taxon>Stella</taxon>
    </lineage>
</organism>
<dbReference type="InterPro" id="IPR013563">
    <property type="entry name" value="Oligopep_ABC_C"/>
</dbReference>
<dbReference type="GO" id="GO:0016887">
    <property type="term" value="F:ATP hydrolysis activity"/>
    <property type="evidence" value="ECO:0007669"/>
    <property type="project" value="InterPro"/>
</dbReference>
<dbReference type="AlphaFoldDB" id="A0A3N1KXH5"/>
<evidence type="ECO:0000256" key="5">
    <source>
        <dbReference type="ARBA" id="ARBA00022741"/>
    </source>
</evidence>
<dbReference type="InterPro" id="IPR050388">
    <property type="entry name" value="ABC_Ni/Peptide_Import"/>
</dbReference>
<sequence length="333" mass="35901">MQTPIVDPPTTDPLLRVEGLGVAVRRRQGALPILEDVTFDLAGDETLAIVGESGSGKSMLALAITRLLTPPDTYAVSGRVRFQGTDILQLSAEGMRQVRGRGMAVVFQEALNALNPVLTVGRQIEETVMRRDGGNAASARREALRLLDEVRIPSPAQRLGDYPHQLSGGMRQRVMIAIALACRPALVIADEPTTSLDVTIQSQILALLRDVRRQNGMSMIFISHNLGAVAAVADRVAVLYAGHVMELARVEDLFARPRHPYTRALLATTPRVDRPERLAAIPGTVPRFDALPPGCRFAPRCPLASAECTMAVPAVRAPAGEPGRLVRCIKPLA</sequence>
<evidence type="ECO:0000313" key="10">
    <source>
        <dbReference type="Proteomes" id="UP000278222"/>
    </source>
</evidence>
<dbReference type="PANTHER" id="PTHR43297">
    <property type="entry name" value="OLIGOPEPTIDE TRANSPORT ATP-BINDING PROTEIN APPD"/>
    <property type="match status" value="1"/>
</dbReference>
<dbReference type="GO" id="GO:0005886">
    <property type="term" value="C:plasma membrane"/>
    <property type="evidence" value="ECO:0007669"/>
    <property type="project" value="UniProtKB-SubCell"/>
</dbReference>
<keyword evidence="6 9" id="KW-0067">ATP-binding</keyword>
<comment type="similarity">
    <text evidence="2">Belongs to the ABC transporter superfamily.</text>
</comment>
<evidence type="ECO:0000313" key="9">
    <source>
        <dbReference type="EMBL" id="ROP84574.1"/>
    </source>
</evidence>
<dbReference type="Proteomes" id="UP000278222">
    <property type="component" value="Unassembled WGS sequence"/>
</dbReference>
<evidence type="ECO:0000256" key="7">
    <source>
        <dbReference type="ARBA" id="ARBA00023136"/>
    </source>
</evidence>